<feature type="transmembrane region" description="Helical" evidence="4">
    <location>
        <begin position="44"/>
        <end position="74"/>
    </location>
</feature>
<proteinExistence type="predicted"/>
<dbReference type="EMBL" id="BQKI01000098">
    <property type="protein sequence ID" value="GJN39584.1"/>
    <property type="molecule type" value="Genomic_DNA"/>
</dbReference>
<organism evidence="5 6">
    <name type="scientific">Eleusine coracana subsp. coracana</name>
    <dbReference type="NCBI Taxonomy" id="191504"/>
    <lineage>
        <taxon>Eukaryota</taxon>
        <taxon>Viridiplantae</taxon>
        <taxon>Streptophyta</taxon>
        <taxon>Embryophyta</taxon>
        <taxon>Tracheophyta</taxon>
        <taxon>Spermatophyta</taxon>
        <taxon>Magnoliopsida</taxon>
        <taxon>Liliopsida</taxon>
        <taxon>Poales</taxon>
        <taxon>Poaceae</taxon>
        <taxon>PACMAD clade</taxon>
        <taxon>Chloridoideae</taxon>
        <taxon>Cynodonteae</taxon>
        <taxon>Eleusininae</taxon>
        <taxon>Eleusine</taxon>
    </lineage>
</organism>
<dbReference type="InterPro" id="IPR044839">
    <property type="entry name" value="NDR1-like"/>
</dbReference>
<evidence type="ECO:0000313" key="6">
    <source>
        <dbReference type="Proteomes" id="UP001054889"/>
    </source>
</evidence>
<keyword evidence="6" id="KW-1185">Reference proteome</keyword>
<dbReference type="PANTHER" id="PTHR31234">
    <property type="entry name" value="LATE EMBRYOGENESIS ABUNDANT (LEA) HYDROXYPROLINE-RICH GLYCOPROTEIN FAMILY"/>
    <property type="match status" value="1"/>
</dbReference>
<feature type="region of interest" description="Disordered" evidence="3">
    <location>
        <begin position="1"/>
        <end position="30"/>
    </location>
</feature>
<evidence type="ECO:0000256" key="1">
    <source>
        <dbReference type="ARBA" id="ARBA00004370"/>
    </source>
</evidence>
<reference evidence="5" key="1">
    <citation type="journal article" date="2018" name="DNA Res.">
        <title>Multiple hybrid de novo genome assembly of finger millet, an orphan allotetraploid crop.</title>
        <authorList>
            <person name="Hatakeyama M."/>
            <person name="Aluri S."/>
            <person name="Balachadran M.T."/>
            <person name="Sivarajan S.R."/>
            <person name="Patrignani A."/>
            <person name="Gruter S."/>
            <person name="Poveda L."/>
            <person name="Shimizu-Inatsugi R."/>
            <person name="Baeten J."/>
            <person name="Francoijs K.J."/>
            <person name="Nataraja K.N."/>
            <person name="Reddy Y.A.N."/>
            <person name="Phadnis S."/>
            <person name="Ravikumar R.L."/>
            <person name="Schlapbach R."/>
            <person name="Sreeman S.M."/>
            <person name="Shimizu K.K."/>
        </authorList>
    </citation>
    <scope>NUCLEOTIDE SEQUENCE</scope>
</reference>
<keyword evidence="2 4" id="KW-0472">Membrane</keyword>
<protein>
    <recommendedName>
        <fullName evidence="7">Late embryogenesis abundant protein LEA-2 subgroup domain-containing protein</fullName>
    </recommendedName>
</protein>
<comment type="caution">
    <text evidence="5">The sequence shown here is derived from an EMBL/GenBank/DDBJ whole genome shotgun (WGS) entry which is preliminary data.</text>
</comment>
<gene>
    <name evidence="5" type="primary">gb28710</name>
    <name evidence="5" type="ORF">PR202_gb28710</name>
</gene>
<name>A0AAV5FV71_ELECO</name>
<accession>A0AAV5FV71</accession>
<evidence type="ECO:0000256" key="2">
    <source>
        <dbReference type="ARBA" id="ARBA00023136"/>
    </source>
</evidence>
<reference evidence="5" key="2">
    <citation type="submission" date="2021-12" db="EMBL/GenBank/DDBJ databases">
        <title>Resequencing data analysis of finger millet.</title>
        <authorList>
            <person name="Hatakeyama M."/>
            <person name="Aluri S."/>
            <person name="Balachadran M.T."/>
            <person name="Sivarajan S.R."/>
            <person name="Poveda L."/>
            <person name="Shimizu-Inatsugi R."/>
            <person name="Schlapbach R."/>
            <person name="Sreeman S.M."/>
            <person name="Shimizu K.K."/>
        </authorList>
    </citation>
    <scope>NUCLEOTIDE SEQUENCE</scope>
</reference>
<sequence length="234" mass="26082">MPFSSHHAHDELDGHRHHHQQQYARHDRRYHQARYGDRAHRSGAFQWCVAVVFTILAVAVLLSAVAILVVVLFLQPRSPYLAVTSAHLDTLAYDGTASLDDVQLSVVLEARNGNAHAAATFSGLEVRVAFARTVLVRLRAEEVEVGPGAGVPLAYVARARGAPLDEEGSKAVESGVREGVVPFEVEGEARTRWRMAGVVEVRPWTRLRCRIWFGWPNGTAMDFKCRSKSKSWFF</sequence>
<dbReference type="PANTHER" id="PTHR31234:SF66">
    <property type="entry name" value="LATE EMBRYOGENESIS ABUNDANT PROTEIN"/>
    <property type="match status" value="1"/>
</dbReference>
<evidence type="ECO:0000256" key="3">
    <source>
        <dbReference type="SAM" id="MobiDB-lite"/>
    </source>
</evidence>
<dbReference type="Proteomes" id="UP001054889">
    <property type="component" value="Unassembled WGS sequence"/>
</dbReference>
<dbReference type="GO" id="GO:0098542">
    <property type="term" value="P:defense response to other organism"/>
    <property type="evidence" value="ECO:0007669"/>
    <property type="project" value="InterPro"/>
</dbReference>
<evidence type="ECO:0000256" key="4">
    <source>
        <dbReference type="SAM" id="Phobius"/>
    </source>
</evidence>
<keyword evidence="4" id="KW-1133">Transmembrane helix</keyword>
<dbReference type="GO" id="GO:0005886">
    <property type="term" value="C:plasma membrane"/>
    <property type="evidence" value="ECO:0007669"/>
    <property type="project" value="TreeGrafter"/>
</dbReference>
<comment type="subcellular location">
    <subcellularLocation>
        <location evidence="1">Membrane</location>
    </subcellularLocation>
</comment>
<dbReference type="AlphaFoldDB" id="A0AAV5FV71"/>
<feature type="compositionally biased region" description="Basic residues" evidence="3">
    <location>
        <begin position="15"/>
        <end position="30"/>
    </location>
</feature>
<evidence type="ECO:0008006" key="7">
    <source>
        <dbReference type="Google" id="ProtNLM"/>
    </source>
</evidence>
<keyword evidence="4" id="KW-0812">Transmembrane</keyword>
<evidence type="ECO:0000313" key="5">
    <source>
        <dbReference type="EMBL" id="GJN39584.1"/>
    </source>
</evidence>